<protein>
    <submittedName>
        <fullName evidence="2">Uncharacterized protein</fullName>
    </submittedName>
</protein>
<dbReference type="EMBL" id="JARBHB010000005">
    <property type="protein sequence ID" value="KAJ8884128.1"/>
    <property type="molecule type" value="Genomic_DNA"/>
</dbReference>
<proteinExistence type="predicted"/>
<dbReference type="Proteomes" id="UP001159363">
    <property type="component" value="Chromosome 4"/>
</dbReference>
<gene>
    <name evidence="2" type="ORF">PR048_015985</name>
</gene>
<evidence type="ECO:0000313" key="2">
    <source>
        <dbReference type="EMBL" id="KAJ8884128.1"/>
    </source>
</evidence>
<reference evidence="2 3" key="1">
    <citation type="submission" date="2023-02" db="EMBL/GenBank/DDBJ databases">
        <title>LHISI_Scaffold_Assembly.</title>
        <authorList>
            <person name="Stuart O.P."/>
            <person name="Cleave R."/>
            <person name="Magrath M.J.L."/>
            <person name="Mikheyev A.S."/>
        </authorList>
    </citation>
    <scope>NUCLEOTIDE SEQUENCE [LARGE SCALE GENOMIC DNA]</scope>
    <source>
        <strain evidence="2">Daus_M_001</strain>
        <tissue evidence="2">Leg muscle</tissue>
    </source>
</reference>
<evidence type="ECO:0000313" key="3">
    <source>
        <dbReference type="Proteomes" id="UP001159363"/>
    </source>
</evidence>
<sequence>MWVSFLVPTVYLRTGTVANAVKGFKACGIEPYNPQIFSGEDFAPSATIERDLQAEPSHDQSTIALSGQQAAAVENDLPLQHIIIQPGTSHQQDHPEVVPDEAENLTHISESNDNENVPKPTTSRGQVSLNSIIPFPVANRPRATKRMRPNVYACILTCTPVTDFLVGKEHDKEKKSKNN</sequence>
<name>A0ABQ9HIH4_9NEOP</name>
<keyword evidence="3" id="KW-1185">Reference proteome</keyword>
<evidence type="ECO:0000256" key="1">
    <source>
        <dbReference type="SAM" id="MobiDB-lite"/>
    </source>
</evidence>
<organism evidence="2 3">
    <name type="scientific">Dryococelus australis</name>
    <dbReference type="NCBI Taxonomy" id="614101"/>
    <lineage>
        <taxon>Eukaryota</taxon>
        <taxon>Metazoa</taxon>
        <taxon>Ecdysozoa</taxon>
        <taxon>Arthropoda</taxon>
        <taxon>Hexapoda</taxon>
        <taxon>Insecta</taxon>
        <taxon>Pterygota</taxon>
        <taxon>Neoptera</taxon>
        <taxon>Polyneoptera</taxon>
        <taxon>Phasmatodea</taxon>
        <taxon>Verophasmatodea</taxon>
        <taxon>Anareolatae</taxon>
        <taxon>Phasmatidae</taxon>
        <taxon>Eurycanthinae</taxon>
        <taxon>Dryococelus</taxon>
    </lineage>
</organism>
<comment type="caution">
    <text evidence="2">The sequence shown here is derived from an EMBL/GenBank/DDBJ whole genome shotgun (WGS) entry which is preliminary data.</text>
</comment>
<feature type="region of interest" description="Disordered" evidence="1">
    <location>
        <begin position="108"/>
        <end position="127"/>
    </location>
</feature>
<accession>A0ABQ9HIH4</accession>